<keyword evidence="2" id="KW-1185">Reference proteome</keyword>
<reference evidence="1" key="1">
    <citation type="submission" date="2023-08" db="EMBL/GenBank/DDBJ databases">
        <authorList>
            <person name="Chen Y."/>
            <person name="Shah S."/>
            <person name="Dougan E. K."/>
            <person name="Thang M."/>
            <person name="Chan C."/>
        </authorList>
    </citation>
    <scope>NUCLEOTIDE SEQUENCE</scope>
</reference>
<sequence length="318" mass="35509">MEACKLGFEVAAEMLETELVFSSCGSLVKGTPDGGFRDAEGLLRLVQVVRVPLLEHMDEDEAADCLYNTVLAKIVKSQVWMKETGTLPHDFVIFCWLPPVGAYRACLENTDALLWTEALLWNVRAGGWPFSLVVRVPEQPGRVFPRNFGFRNYRKEQHNPAAELSYFLNPTDFEDDDDEMLFGWDVFVEEEDATVIEEEDVQVLALVRRAIALIERANLAEAAPAEEASDNLSEGAQRNHAADLASRFRIHYARCREPRVSLQALGQSQAWGLQALQGEKISPKPKASRDMPKACCTATFSRCGPLEAQEMGVLTLCQ</sequence>
<organism evidence="1 2">
    <name type="scientific">Effrenium voratum</name>
    <dbReference type="NCBI Taxonomy" id="2562239"/>
    <lineage>
        <taxon>Eukaryota</taxon>
        <taxon>Sar</taxon>
        <taxon>Alveolata</taxon>
        <taxon>Dinophyceae</taxon>
        <taxon>Suessiales</taxon>
        <taxon>Symbiodiniaceae</taxon>
        <taxon>Effrenium</taxon>
    </lineage>
</organism>
<gene>
    <name evidence="1" type="ORF">EVOR1521_LOCUS14083</name>
</gene>
<dbReference type="Proteomes" id="UP001178507">
    <property type="component" value="Unassembled WGS sequence"/>
</dbReference>
<dbReference type="AlphaFoldDB" id="A0AA36MVV8"/>
<protein>
    <submittedName>
        <fullName evidence="1">Uncharacterized protein</fullName>
    </submittedName>
</protein>
<dbReference type="EMBL" id="CAUJNA010001646">
    <property type="protein sequence ID" value="CAJ1388153.1"/>
    <property type="molecule type" value="Genomic_DNA"/>
</dbReference>
<accession>A0AA36MVV8</accession>
<evidence type="ECO:0000313" key="1">
    <source>
        <dbReference type="EMBL" id="CAJ1388153.1"/>
    </source>
</evidence>
<proteinExistence type="predicted"/>
<name>A0AA36MVV8_9DINO</name>
<evidence type="ECO:0000313" key="2">
    <source>
        <dbReference type="Proteomes" id="UP001178507"/>
    </source>
</evidence>
<comment type="caution">
    <text evidence="1">The sequence shown here is derived from an EMBL/GenBank/DDBJ whole genome shotgun (WGS) entry which is preliminary data.</text>
</comment>